<dbReference type="AlphaFoldDB" id="A0A7U6GDX9"/>
<dbReference type="SUPFAM" id="SSF161098">
    <property type="entry name" value="MetI-like"/>
    <property type="match status" value="1"/>
</dbReference>
<keyword evidence="7 9" id="KW-0472">Membrane</keyword>
<evidence type="ECO:0000259" key="10">
    <source>
        <dbReference type="PROSITE" id="PS50928"/>
    </source>
</evidence>
<dbReference type="InterPro" id="IPR000515">
    <property type="entry name" value="MetI-like"/>
</dbReference>
<feature type="transmembrane region" description="Helical" evidence="9">
    <location>
        <begin position="118"/>
        <end position="141"/>
    </location>
</feature>
<evidence type="ECO:0000256" key="3">
    <source>
        <dbReference type="ARBA" id="ARBA00022448"/>
    </source>
</evidence>
<reference evidence="11 12" key="1">
    <citation type="submission" date="2011-01" db="EMBL/GenBank/DDBJ databases">
        <title>Whole genome sequence of Caldisericum exile AZM16c01.</title>
        <authorList>
            <person name="Narita-Yamada S."/>
            <person name="Kawakoshi A."/>
            <person name="Nakamura S."/>
            <person name="Sasagawa M."/>
            <person name="Fukada J."/>
            <person name="Sekine M."/>
            <person name="Kato Y."/>
            <person name="Fukai R."/>
            <person name="Sasaki K."/>
            <person name="Hanamaki A."/>
            <person name="Narita H."/>
            <person name="Konno Y."/>
            <person name="Mori K."/>
            <person name="Yamazaki S."/>
            <person name="Suzuki K."/>
            <person name="Fujita N."/>
        </authorList>
    </citation>
    <scope>NUCLEOTIDE SEQUENCE [LARGE SCALE GENOMIC DNA]</scope>
    <source>
        <strain evidence="12">DSM 21853 / NBRC 104410 / AZM16c01</strain>
    </source>
</reference>
<evidence type="ECO:0000256" key="5">
    <source>
        <dbReference type="ARBA" id="ARBA00022989"/>
    </source>
</evidence>
<dbReference type="GO" id="GO:0005886">
    <property type="term" value="C:plasma membrane"/>
    <property type="evidence" value="ECO:0007669"/>
    <property type="project" value="UniProtKB-SubCell"/>
</dbReference>
<evidence type="ECO:0000313" key="12">
    <source>
        <dbReference type="Proteomes" id="UP000004793"/>
    </source>
</evidence>
<evidence type="ECO:0000256" key="6">
    <source>
        <dbReference type="ARBA" id="ARBA00023032"/>
    </source>
</evidence>
<dbReference type="OrthoDB" id="9795403at2"/>
<feature type="domain" description="ABC transmembrane type-1" evidence="10">
    <location>
        <begin position="48"/>
        <end position="249"/>
    </location>
</feature>
<comment type="function">
    <text evidence="8">Part of the ABC transporter complex CysAWTP (TC 3.A.1.6.1) involved in sulfate/thiosulfate import. Probably responsible for the translocation of the substrate across the membrane.</text>
</comment>
<dbReference type="PANTHER" id="PTHR30406">
    <property type="entry name" value="SULFATE TRANSPORT SYSTEM PERMEASE PROTEIN"/>
    <property type="match status" value="1"/>
</dbReference>
<comment type="subunit">
    <text evidence="2">The complex is composed of two ATP-binding proteins (CysA), two transmembrane proteins (CysT and CysW) and a solute-binding protein (CysP).</text>
</comment>
<keyword evidence="3 9" id="KW-0813">Transport</keyword>
<dbReference type="Gene3D" id="1.10.3720.10">
    <property type="entry name" value="MetI-like"/>
    <property type="match status" value="1"/>
</dbReference>
<comment type="subcellular location">
    <subcellularLocation>
        <location evidence="1 9">Cell membrane</location>
        <topology evidence="1 9">Multi-pass membrane protein</topology>
    </subcellularLocation>
</comment>
<dbReference type="CDD" id="cd06261">
    <property type="entry name" value="TM_PBP2"/>
    <property type="match status" value="1"/>
</dbReference>
<accession>A0A7U6GDX9</accession>
<evidence type="ECO:0000313" key="11">
    <source>
        <dbReference type="EMBL" id="BAL80575.1"/>
    </source>
</evidence>
<keyword evidence="4 9" id="KW-0812">Transmembrane</keyword>
<dbReference type="InterPro" id="IPR035906">
    <property type="entry name" value="MetI-like_sf"/>
</dbReference>
<proteinExistence type="inferred from homology"/>
<evidence type="ECO:0000256" key="4">
    <source>
        <dbReference type="ARBA" id="ARBA00022692"/>
    </source>
</evidence>
<dbReference type="PROSITE" id="PS50928">
    <property type="entry name" value="ABC_TM1"/>
    <property type="match status" value="1"/>
</dbReference>
<feature type="transmembrane region" description="Helical" evidence="9">
    <location>
        <begin position="50"/>
        <end position="74"/>
    </location>
</feature>
<evidence type="ECO:0000256" key="8">
    <source>
        <dbReference type="ARBA" id="ARBA00025323"/>
    </source>
</evidence>
<protein>
    <submittedName>
        <fullName evidence="11">Molybdate ABC transporter permease protein</fullName>
    </submittedName>
</protein>
<dbReference type="KEGG" id="cex:CSE_04490"/>
<dbReference type="RefSeq" id="WP_014452981.1">
    <property type="nucleotide sequence ID" value="NC_017096.1"/>
</dbReference>
<feature type="transmembrane region" description="Helical" evidence="9">
    <location>
        <begin position="228"/>
        <end position="249"/>
    </location>
</feature>
<keyword evidence="12" id="KW-1185">Reference proteome</keyword>
<evidence type="ECO:0000256" key="9">
    <source>
        <dbReference type="RuleBase" id="RU363032"/>
    </source>
</evidence>
<gene>
    <name evidence="11" type="ordered locus">CSE_04490</name>
</gene>
<evidence type="ECO:0000256" key="1">
    <source>
        <dbReference type="ARBA" id="ARBA00004651"/>
    </source>
</evidence>
<feature type="transmembrane region" description="Helical" evidence="9">
    <location>
        <begin position="86"/>
        <end position="106"/>
    </location>
</feature>
<comment type="similarity">
    <text evidence="9">Belongs to the binding-protein-dependent transport system permease family.</text>
</comment>
<name>A0A7U6GDX9_CALEA</name>
<dbReference type="GO" id="GO:0015419">
    <property type="term" value="F:ABC-type sulfate transporter activity"/>
    <property type="evidence" value="ECO:0007669"/>
    <property type="project" value="InterPro"/>
</dbReference>
<evidence type="ECO:0000256" key="7">
    <source>
        <dbReference type="ARBA" id="ARBA00023136"/>
    </source>
</evidence>
<keyword evidence="5 9" id="KW-1133">Transmembrane helix</keyword>
<organism evidence="11 12">
    <name type="scientific">Caldisericum exile (strain DSM 21853 / NBRC 104410 / AZM16c01)</name>
    <dbReference type="NCBI Taxonomy" id="511051"/>
    <lineage>
        <taxon>Bacteria</taxon>
        <taxon>Pseudomonadati</taxon>
        <taxon>Caldisericota/Cryosericota group</taxon>
        <taxon>Caldisericota</taxon>
        <taxon>Caldisericia</taxon>
        <taxon>Caldisericales</taxon>
        <taxon>Caldisericaceae</taxon>
        <taxon>Caldisericum</taxon>
    </lineage>
</organism>
<dbReference type="PANTHER" id="PTHR30406:SF8">
    <property type="entry name" value="SULFATE TRANSPORT SYSTEM PERMEASE PROTEIN CYST"/>
    <property type="match status" value="1"/>
</dbReference>
<evidence type="ECO:0000256" key="2">
    <source>
        <dbReference type="ARBA" id="ARBA00011779"/>
    </source>
</evidence>
<dbReference type="Proteomes" id="UP000004793">
    <property type="component" value="Chromosome"/>
</dbReference>
<sequence>MKIFETLQKFLLLILLIIIISGLIVLFIEISPYQLLKTLQSREFIFSIKFSLMTSIVSLFLSFFFSLPVAYFLARKNFFGKPFVQNLLDIPVSLSPLVIGLMYLILFGGPFGKLLDKFNISFVFTPLGVIFAQFIVITPFVEKNIEVAFSKISERYEFIGQTMGLNDFEIFVKIIFPMAQEGIVAGLILGWSRAISEFGATVMLAGAIRMKTETLPIAVFLGVNSYDMNLAISAGIIMVLISFLIHILVRRVFKNYAIY</sequence>
<keyword evidence="6" id="KW-0764">Sulfate transport</keyword>
<dbReference type="Pfam" id="PF00528">
    <property type="entry name" value="BPD_transp_1"/>
    <property type="match status" value="1"/>
</dbReference>
<dbReference type="InterPro" id="IPR005667">
    <property type="entry name" value="Sulph_transpt2"/>
</dbReference>
<feature type="transmembrane region" description="Helical" evidence="9">
    <location>
        <begin position="12"/>
        <end position="30"/>
    </location>
</feature>
<dbReference type="EMBL" id="AP012051">
    <property type="protein sequence ID" value="BAL80575.1"/>
    <property type="molecule type" value="Genomic_DNA"/>
</dbReference>